<dbReference type="Proteomes" id="UP000095214">
    <property type="component" value="Chromosome"/>
</dbReference>
<sequence length="574" mass="61690">MVAWSDVVLWRAAHIETVQDDASAARKAAREQVQELEAHYSRIASQGLAIDAMRQALSRVQDELDHAVNAISAYMLACAEAIDGVRVVEAKVKSALEISEEIGCTIYDDGSVSIPYVDLSDAVRYGKAAVLQGKYSDLQMCIADALSVARKVDEELRRKLQELAEDRFEQNGPKEGRHSASPGLPDDADESWSPSEVSAWWGALTDAERQACIERDPLKYGNLDGIDMASRDKANRMALYGYDTGGNASIRLGSTGLLQQAQDKFDQAQAAYDDCVGAHGLFSDEAMALKAERDRAGRDLADLQKIDERLRKGAGEDGTPLSLLALDTSGEQVKAAVAVGDVDHAQHVANFTPGMGTNVRESLDNYVDVADRMRANAADQAKIDKSDVAVVAWLNYDAPTDITKTWDTDVAGTEKARAGADRLAGFLTGVRSWRDEQGGSLHLTSVSHSYGSTTAGFAMRQMGEGVVDDHIYLGSPGSAAYTVGALGVDPSHVWVSAVPEGDMVQGMGPDVTFGRNPEQLEGIQHLSGDATGAQGYDPQPSWPVANHSSYFAPPKPGERNKAFDDVCRVVVGVK</sequence>
<gene>
    <name evidence="4" type="ORF">BH719_08660</name>
</gene>
<evidence type="ECO:0000259" key="3">
    <source>
        <dbReference type="Pfam" id="PF06259"/>
    </source>
</evidence>
<organism evidence="4 5">
    <name type="scientific">Pauljensenia hongkongensis</name>
    <dbReference type="NCBI Taxonomy" id="178339"/>
    <lineage>
        <taxon>Bacteria</taxon>
        <taxon>Bacillati</taxon>
        <taxon>Actinomycetota</taxon>
        <taxon>Actinomycetes</taxon>
        <taxon>Actinomycetales</taxon>
        <taxon>Actinomycetaceae</taxon>
        <taxon>Pauljensenia</taxon>
    </lineage>
</organism>
<proteinExistence type="predicted"/>
<evidence type="ECO:0000256" key="2">
    <source>
        <dbReference type="SAM" id="MobiDB-lite"/>
    </source>
</evidence>
<evidence type="ECO:0000256" key="1">
    <source>
        <dbReference type="SAM" id="Coils"/>
    </source>
</evidence>
<dbReference type="InterPro" id="IPR010427">
    <property type="entry name" value="DUF1023"/>
</dbReference>
<dbReference type="KEGG" id="phon:BH719_08660"/>
<protein>
    <submittedName>
        <fullName evidence="4">Alpha/beta hydrolase</fullName>
    </submittedName>
</protein>
<evidence type="ECO:0000313" key="4">
    <source>
        <dbReference type="EMBL" id="AOS47896.1"/>
    </source>
</evidence>
<name>A0A1D8B446_9ACTO</name>
<dbReference type="Pfam" id="PF06259">
    <property type="entry name" value="Abhydrolase_8"/>
    <property type="match status" value="1"/>
</dbReference>
<dbReference type="AlphaFoldDB" id="A0A1D8B446"/>
<keyword evidence="1" id="KW-0175">Coiled coil</keyword>
<feature type="region of interest" description="Disordered" evidence="2">
    <location>
        <begin position="164"/>
        <end position="193"/>
    </location>
</feature>
<dbReference type="EMBL" id="CP017298">
    <property type="protein sequence ID" value="AOS47896.1"/>
    <property type="molecule type" value="Genomic_DNA"/>
</dbReference>
<keyword evidence="5" id="KW-1185">Reference proteome</keyword>
<feature type="domain" description="DUF1023" evidence="3">
    <location>
        <begin position="331"/>
        <end position="507"/>
    </location>
</feature>
<feature type="coiled-coil region" evidence="1">
    <location>
        <begin position="19"/>
        <end position="70"/>
    </location>
</feature>
<dbReference type="OrthoDB" id="3259161at2"/>
<dbReference type="STRING" id="178339.BH719_08660"/>
<dbReference type="GO" id="GO:0016787">
    <property type="term" value="F:hydrolase activity"/>
    <property type="evidence" value="ECO:0007669"/>
    <property type="project" value="UniProtKB-KW"/>
</dbReference>
<keyword evidence="4" id="KW-0378">Hydrolase</keyword>
<feature type="compositionally biased region" description="Basic and acidic residues" evidence="2">
    <location>
        <begin position="164"/>
        <end position="178"/>
    </location>
</feature>
<reference evidence="4 5" key="1">
    <citation type="submission" date="2016-09" db="EMBL/GenBank/DDBJ databases">
        <title>Complete genome sequence of Actinomyces hongkongensis HKU8.</title>
        <authorList>
            <person name="Gao Y.-X."/>
            <person name="Zhou Y.-Y."/>
            <person name="Xie Y."/>
            <person name="Wang M."/>
            <person name="Wang S.-J."/>
            <person name="Shen S.-G."/>
        </authorList>
    </citation>
    <scope>NUCLEOTIDE SEQUENCE [LARGE SCALE GENOMIC DNA]</scope>
    <source>
        <strain evidence="4 5">HKU8</strain>
    </source>
</reference>
<evidence type="ECO:0000313" key="5">
    <source>
        <dbReference type="Proteomes" id="UP000095214"/>
    </source>
</evidence>
<accession>A0A1D8B446</accession>